<gene>
    <name evidence="1" type="ORF">GCM10009688_19220</name>
</gene>
<protein>
    <submittedName>
        <fullName evidence="1">Uncharacterized protein</fullName>
    </submittedName>
</protein>
<name>A0ABP5AL02_9MICC</name>
<comment type="caution">
    <text evidence="1">The sequence shown here is derived from an EMBL/GenBank/DDBJ whole genome shotgun (WGS) entry which is preliminary data.</text>
</comment>
<proteinExistence type="predicted"/>
<keyword evidence="2" id="KW-1185">Reference proteome</keyword>
<evidence type="ECO:0000313" key="2">
    <source>
        <dbReference type="Proteomes" id="UP001500784"/>
    </source>
</evidence>
<organism evidence="1 2">
    <name type="scientific">Arthrobacter gandavensis</name>
    <dbReference type="NCBI Taxonomy" id="169960"/>
    <lineage>
        <taxon>Bacteria</taxon>
        <taxon>Bacillati</taxon>
        <taxon>Actinomycetota</taxon>
        <taxon>Actinomycetes</taxon>
        <taxon>Micrococcales</taxon>
        <taxon>Micrococcaceae</taxon>
        <taxon>Arthrobacter</taxon>
    </lineage>
</organism>
<accession>A0ABP5AL02</accession>
<dbReference type="Proteomes" id="UP001500784">
    <property type="component" value="Unassembled WGS sequence"/>
</dbReference>
<evidence type="ECO:0000313" key="1">
    <source>
        <dbReference type="EMBL" id="GAA1914442.1"/>
    </source>
</evidence>
<sequence length="124" mass="13284">MCNFSETVLTAQTRCPALDSRSLNLHCLPAVAANKVVVMMLRLAAAVENFTVGATENINLLVVGHGLQNPVSGSQRDLFTTVLEKTVKLLGAHEVVKGIQSAAHSNPLAGYPGLGSPPRRRWLR</sequence>
<dbReference type="EMBL" id="BAAALV010000002">
    <property type="protein sequence ID" value="GAA1914442.1"/>
    <property type="molecule type" value="Genomic_DNA"/>
</dbReference>
<reference evidence="2" key="1">
    <citation type="journal article" date="2019" name="Int. J. Syst. Evol. Microbiol.">
        <title>The Global Catalogue of Microorganisms (GCM) 10K type strain sequencing project: providing services to taxonomists for standard genome sequencing and annotation.</title>
        <authorList>
            <consortium name="The Broad Institute Genomics Platform"/>
            <consortium name="The Broad Institute Genome Sequencing Center for Infectious Disease"/>
            <person name="Wu L."/>
            <person name="Ma J."/>
        </authorList>
    </citation>
    <scope>NUCLEOTIDE SEQUENCE [LARGE SCALE GENOMIC DNA]</scope>
    <source>
        <strain evidence="2">JCM 13316</strain>
    </source>
</reference>